<dbReference type="PANTHER" id="PTHR23065">
    <property type="entry name" value="PROLINE-SERINE-THREONINE PHOSPHATASE INTERACTING PROTEIN 1"/>
    <property type="match status" value="1"/>
</dbReference>
<feature type="coiled-coil region" evidence="7">
    <location>
        <begin position="148"/>
        <end position="188"/>
    </location>
</feature>
<evidence type="ECO:0000256" key="8">
    <source>
        <dbReference type="SAM" id="MobiDB-lite"/>
    </source>
</evidence>
<feature type="domain" description="F-BAR" evidence="10">
    <location>
        <begin position="2"/>
        <end position="248"/>
    </location>
</feature>
<dbReference type="Proteomes" id="UP001186944">
    <property type="component" value="Unassembled WGS sequence"/>
</dbReference>
<dbReference type="SMART" id="SM00055">
    <property type="entry name" value="FCH"/>
    <property type="match status" value="1"/>
</dbReference>
<evidence type="ECO:0000256" key="1">
    <source>
        <dbReference type="ARBA" id="ARBA00004283"/>
    </source>
</evidence>
<feature type="compositionally biased region" description="Polar residues" evidence="8">
    <location>
        <begin position="569"/>
        <end position="578"/>
    </location>
</feature>
<dbReference type="InterPro" id="IPR031160">
    <property type="entry name" value="F_BAR_dom"/>
</dbReference>
<dbReference type="InterPro" id="IPR054713">
    <property type="entry name" value="GMIP/FCHO2-like_FCH"/>
</dbReference>
<feature type="compositionally biased region" description="Basic and acidic residues" evidence="8">
    <location>
        <begin position="316"/>
        <end position="326"/>
    </location>
</feature>
<dbReference type="InterPro" id="IPR028565">
    <property type="entry name" value="MHD"/>
</dbReference>
<dbReference type="GO" id="GO:0030136">
    <property type="term" value="C:clathrin-coated vesicle"/>
    <property type="evidence" value="ECO:0007669"/>
    <property type="project" value="TreeGrafter"/>
</dbReference>
<keyword evidence="12" id="KW-1185">Reference proteome</keyword>
<evidence type="ECO:0000256" key="2">
    <source>
        <dbReference type="ARBA" id="ARBA00011064"/>
    </source>
</evidence>
<feature type="region of interest" description="Disordered" evidence="8">
    <location>
        <begin position="411"/>
        <end position="435"/>
    </location>
</feature>
<feature type="compositionally biased region" description="Polar residues" evidence="8">
    <location>
        <begin position="347"/>
        <end position="358"/>
    </location>
</feature>
<evidence type="ECO:0000256" key="3">
    <source>
        <dbReference type="ARBA" id="ARBA00022583"/>
    </source>
</evidence>
<comment type="caution">
    <text evidence="11">The sequence shown here is derived from an EMBL/GenBank/DDBJ whole genome shotgun (WGS) entry which is preliminary data.</text>
</comment>
<accession>A0AA89C1X0</accession>
<keyword evidence="4 6" id="KW-0175">Coiled coil</keyword>
<dbReference type="Pfam" id="PF22699">
    <property type="entry name" value="GMIP-like_FCH"/>
    <property type="match status" value="1"/>
</dbReference>
<feature type="region of interest" description="Disordered" evidence="8">
    <location>
        <begin position="256"/>
        <end position="373"/>
    </location>
</feature>
<evidence type="ECO:0008006" key="13">
    <source>
        <dbReference type="Google" id="ProtNLM"/>
    </source>
</evidence>
<dbReference type="PROSITE" id="PS51072">
    <property type="entry name" value="MHD"/>
    <property type="match status" value="1"/>
</dbReference>
<evidence type="ECO:0000256" key="6">
    <source>
        <dbReference type="PROSITE-ProRule" id="PRU01077"/>
    </source>
</evidence>
<keyword evidence="5" id="KW-0472">Membrane</keyword>
<keyword evidence="3" id="KW-0254">Endocytosis</keyword>
<protein>
    <recommendedName>
        <fullName evidence="13">FCH domain only protein 2</fullName>
    </recommendedName>
</protein>
<dbReference type="CDD" id="cd07648">
    <property type="entry name" value="F-BAR_FCHO"/>
    <property type="match status" value="1"/>
</dbReference>
<dbReference type="GO" id="GO:0072583">
    <property type="term" value="P:clathrin-dependent endocytosis"/>
    <property type="evidence" value="ECO:0007669"/>
    <property type="project" value="TreeGrafter"/>
</dbReference>
<proteinExistence type="inferred from homology"/>
<feature type="compositionally biased region" description="Pro residues" evidence="8">
    <location>
        <begin position="531"/>
        <end position="547"/>
    </location>
</feature>
<keyword evidence="5" id="KW-0168">Coated pit</keyword>
<reference evidence="11" key="1">
    <citation type="submission" date="2019-08" db="EMBL/GenBank/DDBJ databases">
        <title>The improved chromosome-level genome for the pearl oyster Pinctada fucata martensii using PacBio sequencing and Hi-C.</title>
        <authorList>
            <person name="Zheng Z."/>
        </authorList>
    </citation>
    <scope>NUCLEOTIDE SEQUENCE</scope>
    <source>
        <strain evidence="11">ZZ-2019</strain>
        <tissue evidence="11">Adductor muscle</tissue>
    </source>
</reference>
<feature type="region of interest" description="Disordered" evidence="8">
    <location>
        <begin position="455"/>
        <end position="585"/>
    </location>
</feature>
<dbReference type="GO" id="GO:0005905">
    <property type="term" value="C:clathrin-coated pit"/>
    <property type="evidence" value="ECO:0007669"/>
    <property type="project" value="UniProtKB-SubCell"/>
</dbReference>
<evidence type="ECO:0000259" key="10">
    <source>
        <dbReference type="PROSITE" id="PS51741"/>
    </source>
</evidence>
<feature type="compositionally biased region" description="Basic and acidic residues" evidence="8">
    <location>
        <begin position="286"/>
        <end position="298"/>
    </location>
</feature>
<feature type="compositionally biased region" description="Polar residues" evidence="8">
    <location>
        <begin position="515"/>
        <end position="525"/>
    </location>
</feature>
<name>A0AA89C1X0_PINIB</name>
<comment type="similarity">
    <text evidence="2">Belongs to the FCHO family.</text>
</comment>
<feature type="domain" description="MHD" evidence="9">
    <location>
        <begin position="594"/>
        <end position="861"/>
    </location>
</feature>
<evidence type="ECO:0000259" key="9">
    <source>
        <dbReference type="PROSITE" id="PS51072"/>
    </source>
</evidence>
<dbReference type="EMBL" id="VSWD01000010">
    <property type="protein sequence ID" value="KAK3091287.1"/>
    <property type="molecule type" value="Genomic_DNA"/>
</dbReference>
<feature type="non-terminal residue" evidence="11">
    <location>
        <position position="1"/>
    </location>
</feature>
<dbReference type="InterPro" id="IPR001060">
    <property type="entry name" value="FCH_dom"/>
</dbReference>
<sequence>ALFFSLSFQGEKNNGFFVLQNNMKQGSTSAKEFIDFLRESCTVEESYSKLLNKLAKTSANSAHVGTFQPFWNVIKVLMEKLSTLHSQLVHSLNDIIKDVLRYNDEQHKKHKAVKEKEHGTHEVVMAIQQTTNALHKAKVLYHARFMELERMKRDNASAKEQEKQEQKCKKANDEYRGYVEKYANIRNDFETKMLDSCKHFQEVEEEHICQMKDFIDTYAKAWENQHALVGQVHQEFRQSCDELTVQKLLETFINSKTTGTEKPGPMEYVEPDLSSLPPPRAMSPEPAEHRDSISDKSKQGFLKNKKKKEKKKKKKEGKDDKDDKSDTQSQTTPEVDDEGYSIRPDDMSTNNGDKNSWYSSDSESDSDDEARRKIKVEIKPLGNNDITHTGTVDDIKISVSQLRLSPTVITQKKRSQTPIDKKMMMKRSQSESDTLDVATPSQDLLNLDFFASSSASTPSGVKHNLPSPLSPMADTALHNSLSSHSAGTPFTTQHNSSDVFNSNGTSLMSDKGSLLSPSSQMSQGLQAPALPSRPAPPRPAPQIPSRPSPSAGRTSPASFMSRSESSSSVTFNTTSMPVGSTRGPSPLTIGMSDTIPLAVAFTETVNSFFKGTDAFRCMVRITGNVMMSFPAGVVKVFMENPSPANLSFKIKNTSRLEQVLLNKQLLTQLEDQDNPDDTGYTFNMAALVDHLRQQGEENRTASYFNIDILKYQVKTQPGVESTPMPVITYWKCDSSTTDYRLDYKYNPNSLSSPSTLKNIAVKVSVSGDVSNMQSIPSGNWNAETQKATWKLNDLSELSEDGSQGSIRAKFELNNGPSKPATTSLHFICDGASLSGVDFELIGSGYRISLAKKRFGAGTCYL</sequence>
<feature type="compositionally biased region" description="Low complexity" evidence="8">
    <location>
        <begin position="548"/>
        <end position="568"/>
    </location>
</feature>
<comment type="subcellular location">
    <subcellularLocation>
        <location evidence="1">Membrane</location>
        <location evidence="1">Clathrin-coated pit</location>
        <topology evidence="1">Peripheral membrane protein</topology>
        <orientation evidence="1">Cytoplasmic side</orientation>
    </subcellularLocation>
</comment>
<dbReference type="GO" id="GO:0005886">
    <property type="term" value="C:plasma membrane"/>
    <property type="evidence" value="ECO:0007669"/>
    <property type="project" value="TreeGrafter"/>
</dbReference>
<feature type="compositionally biased region" description="Polar residues" evidence="8">
    <location>
        <begin position="477"/>
        <end position="508"/>
    </location>
</feature>
<dbReference type="AlphaFoldDB" id="A0AA89C1X0"/>
<dbReference type="GO" id="GO:0048268">
    <property type="term" value="P:clathrin coat assembly"/>
    <property type="evidence" value="ECO:0007669"/>
    <property type="project" value="TreeGrafter"/>
</dbReference>
<feature type="compositionally biased region" description="Basic residues" evidence="8">
    <location>
        <begin position="303"/>
        <end position="315"/>
    </location>
</feature>
<dbReference type="SUPFAM" id="SSF103657">
    <property type="entry name" value="BAR/IMD domain-like"/>
    <property type="match status" value="1"/>
</dbReference>
<gene>
    <name evidence="11" type="ORF">FSP39_018668</name>
</gene>
<organism evidence="11 12">
    <name type="scientific">Pinctada imbricata</name>
    <name type="common">Atlantic pearl-oyster</name>
    <name type="synonym">Pinctada martensii</name>
    <dbReference type="NCBI Taxonomy" id="66713"/>
    <lineage>
        <taxon>Eukaryota</taxon>
        <taxon>Metazoa</taxon>
        <taxon>Spiralia</taxon>
        <taxon>Lophotrochozoa</taxon>
        <taxon>Mollusca</taxon>
        <taxon>Bivalvia</taxon>
        <taxon>Autobranchia</taxon>
        <taxon>Pteriomorphia</taxon>
        <taxon>Pterioida</taxon>
        <taxon>Pterioidea</taxon>
        <taxon>Pteriidae</taxon>
        <taxon>Pinctada</taxon>
    </lineage>
</organism>
<evidence type="ECO:0000256" key="4">
    <source>
        <dbReference type="ARBA" id="ARBA00023054"/>
    </source>
</evidence>
<dbReference type="InterPro" id="IPR027267">
    <property type="entry name" value="AH/BAR_dom_sf"/>
</dbReference>
<evidence type="ECO:0000313" key="11">
    <source>
        <dbReference type="EMBL" id="KAK3091287.1"/>
    </source>
</evidence>
<evidence type="ECO:0000313" key="12">
    <source>
        <dbReference type="Proteomes" id="UP001186944"/>
    </source>
</evidence>
<dbReference type="InterPro" id="IPR018808">
    <property type="entry name" value="Muniscin_C"/>
</dbReference>
<dbReference type="PANTHER" id="PTHR23065:SF15">
    <property type="entry name" value="AT02057P"/>
    <property type="match status" value="1"/>
</dbReference>
<dbReference type="Pfam" id="PF10291">
    <property type="entry name" value="muHD"/>
    <property type="match status" value="1"/>
</dbReference>
<evidence type="ECO:0000256" key="7">
    <source>
        <dbReference type="SAM" id="Coils"/>
    </source>
</evidence>
<dbReference type="PROSITE" id="PS51741">
    <property type="entry name" value="F_BAR"/>
    <property type="match status" value="1"/>
</dbReference>
<evidence type="ECO:0000256" key="5">
    <source>
        <dbReference type="ARBA" id="ARBA00023176"/>
    </source>
</evidence>
<dbReference type="Gene3D" id="1.20.1270.60">
    <property type="entry name" value="Arfaptin homology (AH) domain/BAR domain"/>
    <property type="match status" value="1"/>
</dbReference>